<dbReference type="PANTHER" id="PTHR43364:SF4">
    <property type="entry name" value="NAD(P)-LINKED OXIDOREDUCTASE SUPERFAMILY PROTEIN"/>
    <property type="match status" value="1"/>
</dbReference>
<dbReference type="InterPro" id="IPR036812">
    <property type="entry name" value="NAD(P)_OxRdtase_dom_sf"/>
</dbReference>
<dbReference type="PANTHER" id="PTHR43364">
    <property type="entry name" value="NADH-SPECIFIC METHYLGLYOXAL REDUCTASE-RELATED"/>
    <property type="match status" value="1"/>
</dbReference>
<keyword evidence="4" id="KW-1185">Reference proteome</keyword>
<feature type="domain" description="NADP-dependent oxidoreductase" evidence="2">
    <location>
        <begin position="17"/>
        <end position="338"/>
    </location>
</feature>
<dbReference type="Pfam" id="PF00248">
    <property type="entry name" value="Aldo_ket_red"/>
    <property type="match status" value="1"/>
</dbReference>
<dbReference type="OrthoDB" id="9803483at2"/>
<dbReference type="STRING" id="441119.SAMN04488047_102215"/>
<sequence length="347" mass="38107">MKRMTLGRTGIEVSEFCLGSMTWGSQNTEAEGHAQIDHALDAGVDFIDTAEMYPTNPVKAETVGDTETIIGNWIEKTGRRNDVVLATKISGKNGGFVRDGRGIDPETVTEAVEASLKRLKTDVIDLYQFHWPNRGSYHFRQIWGYDPSGQDTAEILDTMAGVTEVLKDLVQQGKIRTFGLSNDTAWGTMQWLRAAEAADGPRVATMQNEYSLLCRQYDSDFAELAVHEDVTLLAYSPLAAGLLSGKYQNGQVPEGSRMSLTPDLGGRKSERVFPAIDAYHAVAAKHGLNPVQMALAWTRTRPFPTIPIFGATSMEQLETALGAADLTLDQEVLDDIEATHKAHPMPY</sequence>
<reference evidence="3 4" key="1">
    <citation type="submission" date="2016-10" db="EMBL/GenBank/DDBJ databases">
        <authorList>
            <person name="de Groot N.N."/>
        </authorList>
    </citation>
    <scope>NUCLEOTIDE SEQUENCE [LARGE SCALE GENOMIC DNA]</scope>
    <source>
        <strain evidence="3 4">DSM 19547</strain>
    </source>
</reference>
<protein>
    <submittedName>
        <fullName evidence="3">Predicted oxidoreductase</fullName>
    </submittedName>
</protein>
<dbReference type="CDD" id="cd19094">
    <property type="entry name" value="AKR_Tas-like"/>
    <property type="match status" value="1"/>
</dbReference>
<dbReference type="InterPro" id="IPR050523">
    <property type="entry name" value="AKR_Detox_Biosynth"/>
</dbReference>
<dbReference type="SUPFAM" id="SSF51430">
    <property type="entry name" value="NAD(P)-linked oxidoreductase"/>
    <property type="match status" value="1"/>
</dbReference>
<evidence type="ECO:0000259" key="2">
    <source>
        <dbReference type="Pfam" id="PF00248"/>
    </source>
</evidence>
<organism evidence="3 4">
    <name type="scientific">Tranquillimonas alkanivorans</name>
    <dbReference type="NCBI Taxonomy" id="441119"/>
    <lineage>
        <taxon>Bacteria</taxon>
        <taxon>Pseudomonadati</taxon>
        <taxon>Pseudomonadota</taxon>
        <taxon>Alphaproteobacteria</taxon>
        <taxon>Rhodobacterales</taxon>
        <taxon>Roseobacteraceae</taxon>
        <taxon>Tranquillimonas</taxon>
    </lineage>
</organism>
<proteinExistence type="predicted"/>
<dbReference type="AlphaFoldDB" id="A0A1I5MD87"/>
<dbReference type="Proteomes" id="UP000199356">
    <property type="component" value="Unassembled WGS sequence"/>
</dbReference>
<evidence type="ECO:0000256" key="1">
    <source>
        <dbReference type="ARBA" id="ARBA00023002"/>
    </source>
</evidence>
<dbReference type="RefSeq" id="WP_093418366.1">
    <property type="nucleotide sequence ID" value="NZ_FOXA01000002.1"/>
</dbReference>
<evidence type="ECO:0000313" key="3">
    <source>
        <dbReference type="EMBL" id="SFP07479.1"/>
    </source>
</evidence>
<dbReference type="GO" id="GO:0016491">
    <property type="term" value="F:oxidoreductase activity"/>
    <property type="evidence" value="ECO:0007669"/>
    <property type="project" value="UniProtKB-KW"/>
</dbReference>
<accession>A0A1I5MD87</accession>
<name>A0A1I5MD87_9RHOB</name>
<gene>
    <name evidence="3" type="ORF">SAMN04488047_102215</name>
</gene>
<dbReference type="InterPro" id="IPR023210">
    <property type="entry name" value="NADP_OxRdtase_dom"/>
</dbReference>
<keyword evidence="1" id="KW-0560">Oxidoreductase</keyword>
<evidence type="ECO:0000313" key="4">
    <source>
        <dbReference type="Proteomes" id="UP000199356"/>
    </source>
</evidence>
<dbReference type="Gene3D" id="3.20.20.100">
    <property type="entry name" value="NADP-dependent oxidoreductase domain"/>
    <property type="match status" value="1"/>
</dbReference>
<dbReference type="EMBL" id="FOXA01000002">
    <property type="protein sequence ID" value="SFP07479.1"/>
    <property type="molecule type" value="Genomic_DNA"/>
</dbReference>